<evidence type="ECO:0000313" key="2">
    <source>
        <dbReference type="EMBL" id="GGA57424.1"/>
    </source>
</evidence>
<comment type="caution">
    <text evidence="2">The sequence shown here is derived from an EMBL/GenBank/DDBJ whole genome shotgun (WGS) entry which is preliminary data.</text>
</comment>
<accession>A0A916RHK8</accession>
<protein>
    <submittedName>
        <fullName evidence="2">Uncharacterized protein</fullName>
    </submittedName>
</protein>
<keyword evidence="3" id="KW-1185">Reference proteome</keyword>
<evidence type="ECO:0000313" key="3">
    <source>
        <dbReference type="Proteomes" id="UP000648801"/>
    </source>
</evidence>
<keyword evidence="1" id="KW-0472">Membrane</keyword>
<reference evidence="2" key="1">
    <citation type="journal article" date="2014" name="Int. J. Syst. Evol. Microbiol.">
        <title>Complete genome sequence of Corynebacterium casei LMG S-19264T (=DSM 44701T), isolated from a smear-ripened cheese.</title>
        <authorList>
            <consortium name="US DOE Joint Genome Institute (JGI-PGF)"/>
            <person name="Walter F."/>
            <person name="Albersmeier A."/>
            <person name="Kalinowski J."/>
            <person name="Ruckert C."/>
        </authorList>
    </citation>
    <scope>NUCLEOTIDE SEQUENCE</scope>
    <source>
        <strain evidence="2">CGMCC 1.15447</strain>
    </source>
</reference>
<organism evidence="2 3">
    <name type="scientific">Edaphobacter acidisoli</name>
    <dbReference type="NCBI Taxonomy" id="2040573"/>
    <lineage>
        <taxon>Bacteria</taxon>
        <taxon>Pseudomonadati</taxon>
        <taxon>Acidobacteriota</taxon>
        <taxon>Terriglobia</taxon>
        <taxon>Terriglobales</taxon>
        <taxon>Acidobacteriaceae</taxon>
        <taxon>Edaphobacter</taxon>
    </lineage>
</organism>
<gene>
    <name evidence="2" type="ORF">GCM10011507_05980</name>
</gene>
<keyword evidence="1" id="KW-0812">Transmembrane</keyword>
<dbReference type="Proteomes" id="UP000648801">
    <property type="component" value="Unassembled WGS sequence"/>
</dbReference>
<reference evidence="2" key="2">
    <citation type="submission" date="2020-09" db="EMBL/GenBank/DDBJ databases">
        <authorList>
            <person name="Sun Q."/>
            <person name="Zhou Y."/>
        </authorList>
    </citation>
    <scope>NUCLEOTIDE SEQUENCE</scope>
    <source>
        <strain evidence="2">CGMCC 1.15447</strain>
    </source>
</reference>
<proteinExistence type="predicted"/>
<dbReference type="EMBL" id="BMJB01000001">
    <property type="protein sequence ID" value="GGA57424.1"/>
    <property type="molecule type" value="Genomic_DNA"/>
</dbReference>
<keyword evidence="1" id="KW-1133">Transmembrane helix</keyword>
<name>A0A916RHK8_9BACT</name>
<sequence length="63" mass="6864">MTDILVMVGFGAMIFGPAVVASWAVSEKSDAQASRPASSLARMKMLRNMVRSKRPVLVLRRDG</sequence>
<feature type="transmembrane region" description="Helical" evidence="1">
    <location>
        <begin position="6"/>
        <end position="25"/>
    </location>
</feature>
<evidence type="ECO:0000256" key="1">
    <source>
        <dbReference type="SAM" id="Phobius"/>
    </source>
</evidence>
<dbReference type="AlphaFoldDB" id="A0A916RHK8"/>